<evidence type="ECO:0000313" key="3">
    <source>
        <dbReference type="EMBL" id="ATB28726.1"/>
    </source>
</evidence>
<proteinExistence type="predicted"/>
<name>A0A250ICP5_9BACT</name>
<organism evidence="3 4">
    <name type="scientific">Melittangium boletus DSM 14713</name>
    <dbReference type="NCBI Taxonomy" id="1294270"/>
    <lineage>
        <taxon>Bacteria</taxon>
        <taxon>Pseudomonadati</taxon>
        <taxon>Myxococcota</taxon>
        <taxon>Myxococcia</taxon>
        <taxon>Myxococcales</taxon>
        <taxon>Cystobacterineae</taxon>
        <taxon>Archangiaceae</taxon>
        <taxon>Melittangium</taxon>
    </lineage>
</organism>
<dbReference type="Proteomes" id="UP000217289">
    <property type="component" value="Chromosome"/>
</dbReference>
<gene>
    <name evidence="3" type="ORF">MEBOL_002175</name>
</gene>
<reference evidence="3 4" key="1">
    <citation type="submission" date="2017-06" db="EMBL/GenBank/DDBJ databases">
        <authorList>
            <person name="Kim H.J."/>
            <person name="Triplett B.A."/>
        </authorList>
    </citation>
    <scope>NUCLEOTIDE SEQUENCE [LARGE SCALE GENOMIC DNA]</scope>
    <source>
        <strain evidence="3 4">DSM 14713</strain>
    </source>
</reference>
<protein>
    <submittedName>
        <fullName evidence="3">Uncharacterized protein</fullName>
    </submittedName>
</protein>
<evidence type="ECO:0000313" key="4">
    <source>
        <dbReference type="Proteomes" id="UP000217289"/>
    </source>
</evidence>
<evidence type="ECO:0000256" key="2">
    <source>
        <dbReference type="SAM" id="SignalP"/>
    </source>
</evidence>
<feature type="chain" id="PRO_5012309692" evidence="2">
    <location>
        <begin position="22"/>
        <end position="61"/>
    </location>
</feature>
<accession>A0A250ICP5</accession>
<feature type="signal peptide" evidence="2">
    <location>
        <begin position="1"/>
        <end position="21"/>
    </location>
</feature>
<feature type="compositionally biased region" description="Low complexity" evidence="1">
    <location>
        <begin position="21"/>
        <end position="39"/>
    </location>
</feature>
<evidence type="ECO:0000256" key="1">
    <source>
        <dbReference type="SAM" id="MobiDB-lite"/>
    </source>
</evidence>
<dbReference type="EMBL" id="CP022163">
    <property type="protein sequence ID" value="ATB28726.1"/>
    <property type="molecule type" value="Genomic_DNA"/>
</dbReference>
<keyword evidence="2" id="KW-0732">Signal</keyword>
<keyword evidence="4" id="KW-1185">Reference proteome</keyword>
<dbReference type="KEGG" id="mbd:MEBOL_002175"/>
<sequence>MKRSSLLLGVAVSLLSVGAFAAPKETPAAAKPTTTTPAKKPGKKATKPTETQKPKMNRSGN</sequence>
<dbReference type="AlphaFoldDB" id="A0A250ICP5"/>
<feature type="region of interest" description="Disordered" evidence="1">
    <location>
        <begin position="21"/>
        <end position="61"/>
    </location>
</feature>
<dbReference type="RefSeq" id="WP_157774881.1">
    <property type="nucleotide sequence ID" value="NZ_CP022163.1"/>
</dbReference>